<reference evidence="13" key="2">
    <citation type="submission" date="2025-09" db="UniProtKB">
        <authorList>
            <consortium name="Ensembl"/>
        </authorList>
    </citation>
    <scope>IDENTIFICATION</scope>
</reference>
<dbReference type="InterPro" id="IPR000768">
    <property type="entry name" value="ART"/>
</dbReference>
<dbReference type="PROSITE" id="PS51996">
    <property type="entry name" value="TR_MART"/>
    <property type="match status" value="1"/>
</dbReference>
<dbReference type="GO" id="GO:0106274">
    <property type="term" value="F:NAD+-protein-arginine ADP-ribosyltransferase activity"/>
    <property type="evidence" value="ECO:0007669"/>
    <property type="project" value="UniProtKB-EC"/>
</dbReference>
<keyword evidence="8 11" id="KW-0521">NADP</keyword>
<keyword evidence="7" id="KW-0548">Nucleotidyltransferase</keyword>
<dbReference type="GO" id="GO:0003950">
    <property type="term" value="F:NAD+ poly-ADP-ribosyltransferase activity"/>
    <property type="evidence" value="ECO:0007669"/>
    <property type="project" value="TreeGrafter"/>
</dbReference>
<evidence type="ECO:0000256" key="12">
    <source>
        <dbReference type="SAM" id="MobiDB-lite"/>
    </source>
</evidence>
<dbReference type="Gene3D" id="3.90.176.10">
    <property type="entry name" value="Toxin ADP-ribosyltransferase, Chain A, domain 1"/>
    <property type="match status" value="1"/>
</dbReference>
<dbReference type="EC" id="2.4.2.31" evidence="11"/>
<dbReference type="Proteomes" id="UP000694410">
    <property type="component" value="Unplaced"/>
</dbReference>
<evidence type="ECO:0000256" key="10">
    <source>
        <dbReference type="ARBA" id="ARBA00047597"/>
    </source>
</evidence>
<dbReference type="SUPFAM" id="SSF56399">
    <property type="entry name" value="ADP-ribosylation"/>
    <property type="match status" value="1"/>
</dbReference>
<keyword evidence="14" id="KW-1185">Reference proteome</keyword>
<keyword evidence="4" id="KW-0800">Toxin</keyword>
<keyword evidence="3" id="KW-0964">Secreted</keyword>
<evidence type="ECO:0000256" key="3">
    <source>
        <dbReference type="ARBA" id="ARBA00022525"/>
    </source>
</evidence>
<dbReference type="PANTHER" id="PTHR10339:SF25">
    <property type="entry name" value="SECRETED EXOENZYME S"/>
    <property type="match status" value="1"/>
</dbReference>
<feature type="region of interest" description="Disordered" evidence="12">
    <location>
        <begin position="1"/>
        <end position="45"/>
    </location>
</feature>
<accession>A0A8C0U741</accession>
<dbReference type="Pfam" id="PF01129">
    <property type="entry name" value="ART"/>
    <property type="match status" value="1"/>
</dbReference>
<dbReference type="InterPro" id="IPR050999">
    <property type="entry name" value="ADP-ribosyltransferase_ARG"/>
</dbReference>
<evidence type="ECO:0000256" key="9">
    <source>
        <dbReference type="ARBA" id="ARBA00023026"/>
    </source>
</evidence>
<evidence type="ECO:0000256" key="7">
    <source>
        <dbReference type="ARBA" id="ARBA00022695"/>
    </source>
</evidence>
<comment type="subcellular location">
    <subcellularLocation>
        <location evidence="1">Secreted</location>
    </subcellularLocation>
</comment>
<gene>
    <name evidence="13" type="primary">LOC111943465</name>
</gene>
<evidence type="ECO:0000313" key="14">
    <source>
        <dbReference type="Proteomes" id="UP000694410"/>
    </source>
</evidence>
<keyword evidence="6 11" id="KW-0808">Transferase</keyword>
<organism evidence="13 14">
    <name type="scientific">Cyanistes caeruleus</name>
    <name type="common">Eurasian blue tit</name>
    <name type="synonym">Parus caeruleus</name>
    <dbReference type="NCBI Taxonomy" id="156563"/>
    <lineage>
        <taxon>Eukaryota</taxon>
        <taxon>Metazoa</taxon>
        <taxon>Chordata</taxon>
        <taxon>Craniata</taxon>
        <taxon>Vertebrata</taxon>
        <taxon>Euteleostomi</taxon>
        <taxon>Archelosauria</taxon>
        <taxon>Archosauria</taxon>
        <taxon>Dinosauria</taxon>
        <taxon>Saurischia</taxon>
        <taxon>Theropoda</taxon>
        <taxon>Coelurosauria</taxon>
        <taxon>Aves</taxon>
        <taxon>Neognathae</taxon>
        <taxon>Neoaves</taxon>
        <taxon>Telluraves</taxon>
        <taxon>Australaves</taxon>
        <taxon>Passeriformes</taxon>
        <taxon>Paridae</taxon>
        <taxon>Cyanistes</taxon>
    </lineage>
</organism>
<evidence type="ECO:0000256" key="8">
    <source>
        <dbReference type="ARBA" id="ARBA00022857"/>
    </source>
</evidence>
<reference evidence="13" key="1">
    <citation type="submission" date="2025-08" db="UniProtKB">
        <authorList>
            <consortium name="Ensembl"/>
        </authorList>
    </citation>
    <scope>IDENTIFICATION</scope>
</reference>
<comment type="similarity">
    <text evidence="2 11">Belongs to the Arg-specific ADP-ribosyltransferase family.</text>
</comment>
<keyword evidence="11" id="KW-0520">NAD</keyword>
<evidence type="ECO:0000313" key="13">
    <source>
        <dbReference type="Ensembl" id="ENSCCEP00000003352.1"/>
    </source>
</evidence>
<evidence type="ECO:0000256" key="2">
    <source>
        <dbReference type="ARBA" id="ARBA00009558"/>
    </source>
</evidence>
<proteinExistence type="inferred from homology"/>
<dbReference type="PRINTS" id="PR00970">
    <property type="entry name" value="RIBTRNSFRASE"/>
</dbReference>
<keyword evidence="5 11" id="KW-0328">Glycosyltransferase</keyword>
<dbReference type="PROSITE" id="PS01291">
    <property type="entry name" value="ART"/>
    <property type="match status" value="1"/>
</dbReference>
<evidence type="ECO:0000256" key="1">
    <source>
        <dbReference type="ARBA" id="ARBA00004613"/>
    </source>
</evidence>
<dbReference type="GO" id="GO:0005576">
    <property type="term" value="C:extracellular region"/>
    <property type="evidence" value="ECO:0007669"/>
    <property type="project" value="UniProtKB-SubCell"/>
</dbReference>
<comment type="catalytic activity">
    <reaction evidence="10 11">
        <text>L-arginyl-[protein] + NAD(+) = N(omega)-(ADP-D-ribosyl)-L-arginyl-[protein] + nicotinamide + H(+)</text>
        <dbReference type="Rhea" id="RHEA:19149"/>
        <dbReference type="Rhea" id="RHEA-COMP:10532"/>
        <dbReference type="Rhea" id="RHEA-COMP:15087"/>
        <dbReference type="ChEBI" id="CHEBI:15378"/>
        <dbReference type="ChEBI" id="CHEBI:17154"/>
        <dbReference type="ChEBI" id="CHEBI:29965"/>
        <dbReference type="ChEBI" id="CHEBI:57540"/>
        <dbReference type="ChEBI" id="CHEBI:142554"/>
        <dbReference type="EC" id="2.4.2.31"/>
    </reaction>
</comment>
<evidence type="ECO:0000256" key="5">
    <source>
        <dbReference type="ARBA" id="ARBA00022676"/>
    </source>
</evidence>
<dbReference type="GO" id="GO:0090729">
    <property type="term" value="F:toxin activity"/>
    <property type="evidence" value="ECO:0007669"/>
    <property type="project" value="UniProtKB-KW"/>
</dbReference>
<dbReference type="Ensembl" id="ENSCCET00000005622.1">
    <property type="protein sequence ID" value="ENSCCEP00000003352.1"/>
    <property type="gene ID" value="ENSCCEG00000003742.1"/>
</dbReference>
<sequence>MSPHVLSVPWGPSVSHQCPPMSPESPGAPQHPPVSFSVPSVSPENHQCPLGPLSVTSVSPHVPNVPWGPSASLGAPQCPLSVPSVSPFVPSVPQRSRCSLPPMSPLAVTLAVLAVTAVTAEVQEVSLDMAEDSFDDQYRGCQDTITAALPNLSSAEFQRNPHLAQVWAKAAATWWKWGPPKSHLSPDQAIAIVAYTRNELYAEFNAAVRRAGSSGLWYHREFHYKTLHFLLSDALAALREPRCRCVFRGVDGRRFLARPGQIVRFGQFASTSLC</sequence>
<evidence type="ECO:0000256" key="11">
    <source>
        <dbReference type="RuleBase" id="RU361228"/>
    </source>
</evidence>
<protein>
    <recommendedName>
        <fullName evidence="11">NAD(P)(+)--arginine ADP-ribosyltransferase</fullName>
        <ecNumber evidence="11">2.4.2.31</ecNumber>
    </recommendedName>
    <alternativeName>
        <fullName evidence="11">Mono(ADP-ribosyl)transferase</fullName>
    </alternativeName>
</protein>
<dbReference type="GO" id="GO:0016779">
    <property type="term" value="F:nucleotidyltransferase activity"/>
    <property type="evidence" value="ECO:0007669"/>
    <property type="project" value="UniProtKB-KW"/>
</dbReference>
<dbReference type="AlphaFoldDB" id="A0A8C0U741"/>
<evidence type="ECO:0000256" key="4">
    <source>
        <dbReference type="ARBA" id="ARBA00022656"/>
    </source>
</evidence>
<feature type="compositionally biased region" description="Low complexity" evidence="12">
    <location>
        <begin position="33"/>
        <end position="43"/>
    </location>
</feature>
<keyword evidence="9" id="KW-0843">Virulence</keyword>
<name>A0A8C0U741_CYACU</name>
<dbReference type="PANTHER" id="PTHR10339">
    <property type="entry name" value="ADP-RIBOSYLTRANSFERASE"/>
    <property type="match status" value="1"/>
</dbReference>
<evidence type="ECO:0000256" key="6">
    <source>
        <dbReference type="ARBA" id="ARBA00022679"/>
    </source>
</evidence>